<gene>
    <name evidence="1" type="ORF">C7S16_5960</name>
</gene>
<proteinExistence type="predicted"/>
<evidence type="ECO:0000313" key="2">
    <source>
        <dbReference type="Proteomes" id="UP001272137"/>
    </source>
</evidence>
<reference evidence="1" key="1">
    <citation type="submission" date="2018-08" db="EMBL/GenBank/DDBJ databases">
        <title>Identification of Burkholderia cepacia strains that express a Burkholderia pseudomallei-like capsular polysaccharide.</title>
        <authorList>
            <person name="Burtnick M.N."/>
            <person name="Vongsouvath M."/>
            <person name="Newton P."/>
            <person name="Wuthiekanun V."/>
            <person name="Limmathurotsakul D."/>
            <person name="Brett P.J."/>
            <person name="Chantratita N."/>
            <person name="Dance D.A."/>
        </authorList>
    </citation>
    <scope>NUCLEOTIDE SEQUENCE</scope>
    <source>
        <strain evidence="1">SBXCC001</strain>
    </source>
</reference>
<dbReference type="PROSITE" id="PS51257">
    <property type="entry name" value="PROKAR_LIPOPROTEIN"/>
    <property type="match status" value="1"/>
</dbReference>
<dbReference type="EMBL" id="QXCT01000001">
    <property type="protein sequence ID" value="MDW9250843.1"/>
    <property type="molecule type" value="Genomic_DNA"/>
</dbReference>
<name>A0AAW9CNW1_BURTH</name>
<comment type="caution">
    <text evidence="1">The sequence shown here is derived from an EMBL/GenBank/DDBJ whole genome shotgun (WGS) entry which is preliminary data.</text>
</comment>
<organism evidence="1 2">
    <name type="scientific">Burkholderia thailandensis</name>
    <dbReference type="NCBI Taxonomy" id="57975"/>
    <lineage>
        <taxon>Bacteria</taxon>
        <taxon>Pseudomonadati</taxon>
        <taxon>Pseudomonadota</taxon>
        <taxon>Betaproteobacteria</taxon>
        <taxon>Burkholderiales</taxon>
        <taxon>Burkholderiaceae</taxon>
        <taxon>Burkholderia</taxon>
        <taxon>pseudomallei group</taxon>
    </lineage>
</organism>
<accession>A0AAW9CNW1</accession>
<sequence>MTYAFARIDRFIVPPVGRTISASLSHFISCSCTTSDRFR</sequence>
<protein>
    <submittedName>
        <fullName evidence="1">Uncharacterized protein</fullName>
    </submittedName>
</protein>
<dbReference type="AlphaFoldDB" id="A0AAW9CNW1"/>
<dbReference type="Proteomes" id="UP001272137">
    <property type="component" value="Unassembled WGS sequence"/>
</dbReference>
<evidence type="ECO:0000313" key="1">
    <source>
        <dbReference type="EMBL" id="MDW9250843.1"/>
    </source>
</evidence>